<organism evidence="1 2">
    <name type="scientific">Haloquadratum walsbyi J07HQW1</name>
    <dbReference type="NCBI Taxonomy" id="1238424"/>
    <lineage>
        <taxon>Archaea</taxon>
        <taxon>Methanobacteriati</taxon>
        <taxon>Methanobacteriota</taxon>
        <taxon>Stenosarchaea group</taxon>
        <taxon>Halobacteria</taxon>
        <taxon>Halobacteriales</taxon>
        <taxon>Haloferacaceae</taxon>
        <taxon>Haloquadratum</taxon>
    </lineage>
</organism>
<name>U1PK55_9EURY</name>
<accession>U1PK55</accession>
<reference evidence="1 2" key="1">
    <citation type="journal article" date="2013" name="PLoS ONE">
        <title>Assembly-driven community genomics of a hypersaline microbial ecosystem.</title>
        <authorList>
            <person name="Podell S."/>
            <person name="Ugalde J.A."/>
            <person name="Narasingarao P."/>
            <person name="Banfield J.F."/>
            <person name="Heidelberg K.B."/>
            <person name="Allen E.E."/>
        </authorList>
    </citation>
    <scope>NUCLEOTIDE SEQUENCE [LARGE SCALE GENOMIC DNA]</scope>
    <source>
        <strain evidence="2">J07HQW1</strain>
    </source>
</reference>
<dbReference type="AlphaFoldDB" id="U1PK55"/>
<gene>
    <name evidence="1" type="ORF">J07HQW1_02615</name>
</gene>
<protein>
    <submittedName>
        <fullName evidence="1">Uncharacterized protein</fullName>
    </submittedName>
</protein>
<evidence type="ECO:0000313" key="1">
    <source>
        <dbReference type="EMBL" id="ERG92571.1"/>
    </source>
</evidence>
<feature type="non-terminal residue" evidence="1">
    <location>
        <position position="100"/>
    </location>
</feature>
<dbReference type="Proteomes" id="UP000030649">
    <property type="component" value="Unassembled WGS sequence"/>
</dbReference>
<evidence type="ECO:0000313" key="2">
    <source>
        <dbReference type="Proteomes" id="UP000030649"/>
    </source>
</evidence>
<dbReference type="EMBL" id="KE356560">
    <property type="protein sequence ID" value="ERG92571.1"/>
    <property type="molecule type" value="Genomic_DNA"/>
</dbReference>
<proteinExistence type="predicted"/>
<dbReference type="HOGENOM" id="CLU_2311836_0_0_2"/>
<dbReference type="STRING" id="1238424.J07HQW1_02615"/>
<sequence length="100" mass="11894">MMDGHIQSQLLCPRSIEELMLNTSFLERRQRCRPQPTVTILNGTQTVRHHARRHVLLALAREIPERTRHGRIDSRERNRSRHRFQRRHYLAVTSTSTFLG</sequence>